<proteinExistence type="predicted"/>
<evidence type="ECO:0000256" key="2">
    <source>
        <dbReference type="SAM" id="MobiDB-lite"/>
    </source>
</evidence>
<dbReference type="OrthoDB" id="10188293at2759"/>
<name>A0A813SWW7_9BILA</name>
<sequence>MQLAPGRTSTCTRLAGKQGSRIGSERAGKTALRLNHKVCPYRKDHSSIDPVTHVEQRPDSFLWNESLVPITWGVDKSMVNDLPRWEEVDGIKGSWRFINSSFNSFLQFYNSREYYEIVKFKHPNNGDNINRALIMVKDKLSNRVEEFLSEAQKMDEAILEAKNKFLSETLLPYPPKLEAKIDKKITDSFSEGDIEVERDKIALTLSYLDENGIESFINNLENLKDIEEVPQNNFGLNSENPSSGYKWDSENWTFEGFSAKKKRPSNLANSFINVYECGFEDDGDLYFKTFWKPHYFPGVPIDYYSPKFVYAGDMLPKKDKPIKQNEPDCRELIKACLARKRSKVCNQVEQWIEDNNFILYDEKPISTAIMPGYEFKFSTKMCFL</sequence>
<dbReference type="AlphaFoldDB" id="A0A813SWW7"/>
<accession>A0A813SWW7</accession>
<feature type="coiled-coil region" evidence="1">
    <location>
        <begin position="137"/>
        <end position="164"/>
    </location>
</feature>
<feature type="region of interest" description="Disordered" evidence="2">
    <location>
        <begin position="1"/>
        <end position="26"/>
    </location>
</feature>
<evidence type="ECO:0000313" key="4">
    <source>
        <dbReference type="Proteomes" id="UP000663879"/>
    </source>
</evidence>
<dbReference type="Proteomes" id="UP000663879">
    <property type="component" value="Unassembled WGS sequence"/>
</dbReference>
<protein>
    <submittedName>
        <fullName evidence="3">Uncharacterized protein</fullName>
    </submittedName>
</protein>
<organism evidence="3 4">
    <name type="scientific">Brachionus calyciflorus</name>
    <dbReference type="NCBI Taxonomy" id="104777"/>
    <lineage>
        <taxon>Eukaryota</taxon>
        <taxon>Metazoa</taxon>
        <taxon>Spiralia</taxon>
        <taxon>Gnathifera</taxon>
        <taxon>Rotifera</taxon>
        <taxon>Eurotatoria</taxon>
        <taxon>Monogononta</taxon>
        <taxon>Pseudotrocha</taxon>
        <taxon>Ploima</taxon>
        <taxon>Brachionidae</taxon>
        <taxon>Brachionus</taxon>
    </lineage>
</organism>
<keyword evidence="1" id="KW-0175">Coiled coil</keyword>
<keyword evidence="4" id="KW-1185">Reference proteome</keyword>
<evidence type="ECO:0000313" key="3">
    <source>
        <dbReference type="EMBL" id="CAF0801546.1"/>
    </source>
</evidence>
<comment type="caution">
    <text evidence="3">The sequence shown here is derived from an EMBL/GenBank/DDBJ whole genome shotgun (WGS) entry which is preliminary data.</text>
</comment>
<gene>
    <name evidence="3" type="ORF">OXX778_LOCUS6493</name>
</gene>
<dbReference type="EMBL" id="CAJNOC010000773">
    <property type="protein sequence ID" value="CAF0801546.1"/>
    <property type="molecule type" value="Genomic_DNA"/>
</dbReference>
<evidence type="ECO:0000256" key="1">
    <source>
        <dbReference type="SAM" id="Coils"/>
    </source>
</evidence>
<reference evidence="3" key="1">
    <citation type="submission" date="2021-02" db="EMBL/GenBank/DDBJ databases">
        <authorList>
            <person name="Nowell W R."/>
        </authorList>
    </citation>
    <scope>NUCLEOTIDE SEQUENCE</scope>
    <source>
        <strain evidence="3">Ploen Becks lab</strain>
    </source>
</reference>